<evidence type="ECO:0000256" key="1">
    <source>
        <dbReference type="SAM" id="MobiDB-lite"/>
    </source>
</evidence>
<dbReference type="EMBL" id="CP096208">
    <property type="protein sequence ID" value="UPQ83979.1"/>
    <property type="molecule type" value="Genomic_DNA"/>
</dbReference>
<feature type="compositionally biased region" description="Low complexity" evidence="1">
    <location>
        <begin position="172"/>
        <end position="183"/>
    </location>
</feature>
<feature type="region of interest" description="Disordered" evidence="1">
    <location>
        <begin position="1"/>
        <end position="73"/>
    </location>
</feature>
<organism evidence="2 3">
    <name type="scientific">Pseudomonas knackmussii</name>
    <dbReference type="NCBI Taxonomy" id="65741"/>
    <lineage>
        <taxon>Bacteria</taxon>
        <taxon>Pseudomonadati</taxon>
        <taxon>Pseudomonadota</taxon>
        <taxon>Gammaproteobacteria</taxon>
        <taxon>Pseudomonadales</taxon>
        <taxon>Pseudomonadaceae</taxon>
        <taxon>Pseudomonas</taxon>
    </lineage>
</organism>
<proteinExistence type="predicted"/>
<accession>A0ABY4KSY4</accession>
<feature type="compositionally biased region" description="Low complexity" evidence="1">
    <location>
        <begin position="17"/>
        <end position="31"/>
    </location>
</feature>
<keyword evidence="3" id="KW-1185">Reference proteome</keyword>
<feature type="compositionally biased region" description="Gly residues" evidence="1">
    <location>
        <begin position="238"/>
        <end position="273"/>
    </location>
</feature>
<evidence type="ECO:0000313" key="2">
    <source>
        <dbReference type="EMBL" id="UPQ83979.1"/>
    </source>
</evidence>
<dbReference type="Proteomes" id="UP000831189">
    <property type="component" value="Chromosome"/>
</dbReference>
<reference evidence="2 3" key="1">
    <citation type="submission" date="2022-04" db="EMBL/GenBank/DDBJ databases">
        <title>Pseudomonas knackmussii B09-2.</title>
        <authorList>
            <person name="Deng Y."/>
        </authorList>
    </citation>
    <scope>NUCLEOTIDE SEQUENCE [LARGE SCALE GENOMIC DNA]</scope>
    <source>
        <strain evidence="2 3">B09-2</strain>
    </source>
</reference>
<sequence length="290" mass="28893">MTTPDEEITGYGGQPKTGPNSSSATSGSTTGQPNSNSTAGHATEDAKAKARQAADQVKTQGKSQLEGYRETAADELERVARSAEAAAHELEGEDRLGLSSYVSTMAQSMVKLSDDLRGKSVDELFQDVNRIARDNPGLFIAGSVALGFGLTRFARASSKRAAQGDYGHHDTSSAFSSSGSQHGSHSERITGQAELNDRLNTGEPGTVGSVSNAGVSSTPGTTRSTTSTSGTASASSGVGTGSGTGVGSGLGNTTGTGVGTSGSGLGTTSGSGLGSTSSRDGKGTDGGLFP</sequence>
<name>A0ABY4KSY4_9PSED</name>
<protein>
    <submittedName>
        <fullName evidence="2">Uncharacterized protein</fullName>
    </submittedName>
</protein>
<gene>
    <name evidence="2" type="ORF">M0M42_06105</name>
</gene>
<feature type="compositionally biased region" description="Low complexity" evidence="1">
    <location>
        <begin position="214"/>
        <end position="237"/>
    </location>
</feature>
<evidence type="ECO:0000313" key="3">
    <source>
        <dbReference type="Proteomes" id="UP000831189"/>
    </source>
</evidence>
<feature type="region of interest" description="Disordered" evidence="1">
    <location>
        <begin position="163"/>
        <end position="290"/>
    </location>
</feature>